<name>A0AAE1HBP5_9NEOP</name>
<dbReference type="EMBL" id="JAHWGI010000935">
    <property type="protein sequence ID" value="KAK3918371.1"/>
    <property type="molecule type" value="Genomic_DNA"/>
</dbReference>
<protein>
    <submittedName>
        <fullName evidence="9">Nuclease</fullName>
    </submittedName>
</protein>
<dbReference type="InterPro" id="IPR045249">
    <property type="entry name" value="HARBI1-like"/>
</dbReference>
<evidence type="ECO:0000313" key="10">
    <source>
        <dbReference type="Proteomes" id="UP001219518"/>
    </source>
</evidence>
<evidence type="ECO:0000256" key="4">
    <source>
        <dbReference type="ARBA" id="ARBA00022722"/>
    </source>
</evidence>
<evidence type="ECO:0000256" key="1">
    <source>
        <dbReference type="ARBA" id="ARBA00001968"/>
    </source>
</evidence>
<dbReference type="GO" id="GO:0016787">
    <property type="term" value="F:hydrolase activity"/>
    <property type="evidence" value="ECO:0007669"/>
    <property type="project" value="UniProtKB-KW"/>
</dbReference>
<evidence type="ECO:0000259" key="8">
    <source>
        <dbReference type="Pfam" id="PF13359"/>
    </source>
</evidence>
<dbReference type="GO" id="GO:0005634">
    <property type="term" value="C:nucleus"/>
    <property type="evidence" value="ECO:0007669"/>
    <property type="project" value="UniProtKB-SubCell"/>
</dbReference>
<evidence type="ECO:0000256" key="5">
    <source>
        <dbReference type="ARBA" id="ARBA00022723"/>
    </source>
</evidence>
<dbReference type="GO" id="GO:0046872">
    <property type="term" value="F:metal ion binding"/>
    <property type="evidence" value="ECO:0007669"/>
    <property type="project" value="UniProtKB-KW"/>
</dbReference>
<evidence type="ECO:0000256" key="6">
    <source>
        <dbReference type="ARBA" id="ARBA00022801"/>
    </source>
</evidence>
<dbReference type="PANTHER" id="PTHR22930">
    <property type="match status" value="1"/>
</dbReference>
<evidence type="ECO:0000256" key="2">
    <source>
        <dbReference type="ARBA" id="ARBA00004123"/>
    </source>
</evidence>
<keyword evidence="10" id="KW-1185">Reference proteome</keyword>
<keyword evidence="6" id="KW-0378">Hydrolase</keyword>
<feature type="domain" description="DDE Tnp4" evidence="8">
    <location>
        <begin position="160"/>
        <end position="315"/>
    </location>
</feature>
<comment type="caution">
    <text evidence="9">The sequence shown here is derived from an EMBL/GenBank/DDBJ whole genome shotgun (WGS) entry which is preliminary data.</text>
</comment>
<keyword evidence="5" id="KW-0479">Metal-binding</keyword>
<organism evidence="9 10">
    <name type="scientific">Frankliniella fusca</name>
    <dbReference type="NCBI Taxonomy" id="407009"/>
    <lineage>
        <taxon>Eukaryota</taxon>
        <taxon>Metazoa</taxon>
        <taxon>Ecdysozoa</taxon>
        <taxon>Arthropoda</taxon>
        <taxon>Hexapoda</taxon>
        <taxon>Insecta</taxon>
        <taxon>Pterygota</taxon>
        <taxon>Neoptera</taxon>
        <taxon>Paraneoptera</taxon>
        <taxon>Thysanoptera</taxon>
        <taxon>Terebrantia</taxon>
        <taxon>Thripoidea</taxon>
        <taxon>Thripidae</taxon>
        <taxon>Frankliniella</taxon>
    </lineage>
</organism>
<comment type="subcellular location">
    <subcellularLocation>
        <location evidence="2">Nucleus</location>
    </subcellularLocation>
</comment>
<keyword evidence="4" id="KW-0540">Nuclease</keyword>
<gene>
    <name evidence="9" type="ORF">KUF71_000943</name>
</gene>
<evidence type="ECO:0000313" key="9">
    <source>
        <dbReference type="EMBL" id="KAK3918371.1"/>
    </source>
</evidence>
<sequence>MAAALAYLALDLMHLEHRVQRLERKAERRAWRDTHDPFELHDDVFINLFRLSPDLAIELVEELRPALERQRPYGISVEHQVLAALRFYATGSYQGAVGESWDIGLSQPSISRCVRDVTNCINRRLLRRWVRFPMTPEERYAAKLKFRDAPQPFPGAIGAMDCTYVQIFAPHENEEAFVNHHGDHTINVQAICDPDFKLLNVNARYPGARNDYFIWSNSAVQRAMSRAYENGERETWLIGDDGYFIEPWLMTPLKHEDVGTPRFLYNEALCKARCVIERCFGIFKAQFRCLSAQRKLMYDPEMAGKIVNACAVLHNMRLENNLNDVEVDPEEVALHRQANLPNPRQERDINDQPLTMRAQGIRVQERIIARHFT</sequence>
<accession>A0AAE1HBP5</accession>
<reference evidence="9" key="2">
    <citation type="journal article" date="2023" name="BMC Genomics">
        <title>Pest status, molecular evolution, and epigenetic factors derived from the genome assembly of Frankliniella fusca, a thysanopteran phytovirus vector.</title>
        <authorList>
            <person name="Catto M.A."/>
            <person name="Labadie P.E."/>
            <person name="Jacobson A.L."/>
            <person name="Kennedy G.G."/>
            <person name="Srinivasan R."/>
            <person name="Hunt B.G."/>
        </authorList>
    </citation>
    <scope>NUCLEOTIDE SEQUENCE</scope>
    <source>
        <strain evidence="9">PL_HMW_Pooled</strain>
    </source>
</reference>
<comment type="similarity">
    <text evidence="3">Belongs to the HARBI1 family.</text>
</comment>
<dbReference type="InterPro" id="IPR027806">
    <property type="entry name" value="HARBI1_dom"/>
</dbReference>
<dbReference type="Pfam" id="PF13359">
    <property type="entry name" value="DDE_Tnp_4"/>
    <property type="match status" value="1"/>
</dbReference>
<comment type="cofactor">
    <cofactor evidence="1">
        <name>a divalent metal cation</name>
        <dbReference type="ChEBI" id="CHEBI:60240"/>
    </cofactor>
</comment>
<dbReference type="PANTHER" id="PTHR22930:SF227">
    <property type="entry name" value="DDE TNP4 DOMAIN-CONTAINING PROTEIN"/>
    <property type="match status" value="1"/>
</dbReference>
<reference evidence="9" key="1">
    <citation type="submission" date="2021-07" db="EMBL/GenBank/DDBJ databases">
        <authorList>
            <person name="Catto M.A."/>
            <person name="Jacobson A."/>
            <person name="Kennedy G."/>
            <person name="Labadie P."/>
            <person name="Hunt B.G."/>
            <person name="Srinivasan R."/>
        </authorList>
    </citation>
    <scope>NUCLEOTIDE SEQUENCE</scope>
    <source>
        <strain evidence="9">PL_HMW_Pooled</strain>
        <tissue evidence="9">Head</tissue>
    </source>
</reference>
<evidence type="ECO:0000256" key="3">
    <source>
        <dbReference type="ARBA" id="ARBA00006958"/>
    </source>
</evidence>
<keyword evidence="7" id="KW-0539">Nucleus</keyword>
<dbReference type="AlphaFoldDB" id="A0AAE1HBP5"/>
<dbReference type="Proteomes" id="UP001219518">
    <property type="component" value="Unassembled WGS sequence"/>
</dbReference>
<proteinExistence type="inferred from homology"/>
<dbReference type="GO" id="GO:0004518">
    <property type="term" value="F:nuclease activity"/>
    <property type="evidence" value="ECO:0007669"/>
    <property type="project" value="UniProtKB-KW"/>
</dbReference>
<evidence type="ECO:0000256" key="7">
    <source>
        <dbReference type="ARBA" id="ARBA00023242"/>
    </source>
</evidence>